<feature type="region of interest" description="Disordered" evidence="1">
    <location>
        <begin position="1"/>
        <end position="24"/>
    </location>
</feature>
<accession>A0A0K2U892</accession>
<dbReference type="EMBL" id="HACA01017103">
    <property type="protein sequence ID" value="CDW34464.1"/>
    <property type="molecule type" value="Transcribed_RNA"/>
</dbReference>
<name>A0A0K2U892_LEPSM</name>
<sequence>MFLNEQPAEPTLNKPPELSSSIIQIDNSSLPFNLTKEKNET</sequence>
<organism evidence="2">
    <name type="scientific">Lepeophtheirus salmonis</name>
    <name type="common">Salmon louse</name>
    <name type="synonym">Caligus salmonis</name>
    <dbReference type="NCBI Taxonomy" id="72036"/>
    <lineage>
        <taxon>Eukaryota</taxon>
        <taxon>Metazoa</taxon>
        <taxon>Ecdysozoa</taxon>
        <taxon>Arthropoda</taxon>
        <taxon>Crustacea</taxon>
        <taxon>Multicrustacea</taxon>
        <taxon>Hexanauplia</taxon>
        <taxon>Copepoda</taxon>
        <taxon>Siphonostomatoida</taxon>
        <taxon>Caligidae</taxon>
        <taxon>Lepeophtheirus</taxon>
    </lineage>
</organism>
<reference evidence="2" key="1">
    <citation type="submission" date="2014-05" db="EMBL/GenBank/DDBJ databases">
        <authorList>
            <person name="Chronopoulou M."/>
        </authorList>
    </citation>
    <scope>NUCLEOTIDE SEQUENCE</scope>
    <source>
        <tissue evidence="2">Whole organism</tissue>
    </source>
</reference>
<evidence type="ECO:0000313" key="2">
    <source>
        <dbReference type="EMBL" id="CDW34464.1"/>
    </source>
</evidence>
<evidence type="ECO:0000256" key="1">
    <source>
        <dbReference type="SAM" id="MobiDB-lite"/>
    </source>
</evidence>
<proteinExistence type="predicted"/>
<dbReference type="AlphaFoldDB" id="A0A0K2U892"/>
<protein>
    <submittedName>
        <fullName evidence="2">Uncharacterized protein</fullName>
    </submittedName>
</protein>